<reference evidence="1" key="1">
    <citation type="submission" date="2022-04" db="EMBL/GenBank/DDBJ databases">
        <title>Genome of the entomopathogenic fungus Entomophthora muscae.</title>
        <authorList>
            <person name="Elya C."/>
            <person name="Lovett B.R."/>
            <person name="Lee E."/>
            <person name="Macias A.M."/>
            <person name="Hajek A.E."/>
            <person name="De Bivort B.L."/>
            <person name="Kasson M.T."/>
            <person name="De Fine Licht H.H."/>
            <person name="Stajich J.E."/>
        </authorList>
    </citation>
    <scope>NUCLEOTIDE SEQUENCE</scope>
    <source>
        <strain evidence="1">Berkeley</strain>
    </source>
</reference>
<sequence>MISWTWLLVLSVQPLKVVLHIDFGSPSHIKPLLEVGTVLHKRNHTVIFAASEAHKGFHTGYPFSFVSLGKKDEDSKSARQFMQNFYDKRREVDEFNMLPLFLEKTYNFI</sequence>
<evidence type="ECO:0000313" key="2">
    <source>
        <dbReference type="Proteomes" id="UP001165960"/>
    </source>
</evidence>
<gene>
    <name evidence="1" type="ORF">DSO57_1026497</name>
</gene>
<organism evidence="1 2">
    <name type="scientific">Entomophthora muscae</name>
    <dbReference type="NCBI Taxonomy" id="34485"/>
    <lineage>
        <taxon>Eukaryota</taxon>
        <taxon>Fungi</taxon>
        <taxon>Fungi incertae sedis</taxon>
        <taxon>Zoopagomycota</taxon>
        <taxon>Entomophthoromycotina</taxon>
        <taxon>Entomophthoromycetes</taxon>
        <taxon>Entomophthorales</taxon>
        <taxon>Entomophthoraceae</taxon>
        <taxon>Entomophthora</taxon>
    </lineage>
</organism>
<proteinExistence type="predicted"/>
<protein>
    <submittedName>
        <fullName evidence="1">Uncharacterized protein</fullName>
    </submittedName>
</protein>
<accession>A0ACC2RGV8</accession>
<evidence type="ECO:0000313" key="1">
    <source>
        <dbReference type="EMBL" id="KAJ9049264.1"/>
    </source>
</evidence>
<dbReference type="Proteomes" id="UP001165960">
    <property type="component" value="Unassembled WGS sequence"/>
</dbReference>
<name>A0ACC2RGV8_9FUNG</name>
<keyword evidence="2" id="KW-1185">Reference proteome</keyword>
<comment type="caution">
    <text evidence="1">The sequence shown here is derived from an EMBL/GenBank/DDBJ whole genome shotgun (WGS) entry which is preliminary data.</text>
</comment>
<dbReference type="EMBL" id="QTSX02007255">
    <property type="protein sequence ID" value="KAJ9049264.1"/>
    <property type="molecule type" value="Genomic_DNA"/>
</dbReference>